<keyword evidence="4" id="KW-0311">Gluconate utilization</keyword>
<comment type="pathway">
    <text evidence="1 6">Carbohydrate degradation; pentose phosphate pathway; D-ribulose 5-phosphate from D-glucose 6-phosphate (oxidative stage): step 3/3.</text>
</comment>
<dbReference type="SMART" id="SM01350">
    <property type="entry name" value="6PGD"/>
    <property type="match status" value="1"/>
</dbReference>
<gene>
    <name evidence="9" type="ORF">LTR78_003458</name>
</gene>
<dbReference type="PRINTS" id="PR00076">
    <property type="entry name" value="6PGDHDRGNASE"/>
</dbReference>
<comment type="catalytic activity">
    <reaction evidence="6">
        <text>6-phospho-D-gluconate + NADP(+) = D-ribulose 5-phosphate + CO2 + NADPH</text>
        <dbReference type="Rhea" id="RHEA:10116"/>
        <dbReference type="ChEBI" id="CHEBI:16526"/>
        <dbReference type="ChEBI" id="CHEBI:57783"/>
        <dbReference type="ChEBI" id="CHEBI:58121"/>
        <dbReference type="ChEBI" id="CHEBI:58349"/>
        <dbReference type="ChEBI" id="CHEBI:58759"/>
        <dbReference type="EC" id="1.1.1.44"/>
    </reaction>
</comment>
<evidence type="ECO:0000256" key="2">
    <source>
        <dbReference type="ARBA" id="ARBA00008419"/>
    </source>
</evidence>
<keyword evidence="5 6" id="KW-0570">Pentose shunt</keyword>
<dbReference type="EMBL" id="JAUTXT010000009">
    <property type="protein sequence ID" value="KAK3676683.1"/>
    <property type="molecule type" value="Genomic_DNA"/>
</dbReference>
<dbReference type="InterPro" id="IPR013328">
    <property type="entry name" value="6PGD_dom2"/>
</dbReference>
<evidence type="ECO:0000256" key="3">
    <source>
        <dbReference type="ARBA" id="ARBA00023002"/>
    </source>
</evidence>
<dbReference type="Gene3D" id="1.20.5.320">
    <property type="entry name" value="6-Phosphogluconate Dehydrogenase, domain 3"/>
    <property type="match status" value="1"/>
</dbReference>
<feature type="domain" description="6-phosphogluconate dehydrogenase C-terminal" evidence="8">
    <location>
        <begin position="189"/>
        <end position="510"/>
    </location>
</feature>
<keyword evidence="3 6" id="KW-0560">Oxidoreductase</keyword>
<dbReference type="PIRSF" id="PIRSF000109">
    <property type="entry name" value="6PGD"/>
    <property type="match status" value="1"/>
</dbReference>
<dbReference type="InterPro" id="IPR006115">
    <property type="entry name" value="6PGDH_NADP-bd"/>
</dbReference>
<dbReference type="Pfam" id="PF00393">
    <property type="entry name" value="6PGD"/>
    <property type="match status" value="1"/>
</dbReference>
<dbReference type="Gene3D" id="3.40.50.720">
    <property type="entry name" value="NAD(P)-binding Rossmann-like Domain"/>
    <property type="match status" value="1"/>
</dbReference>
<dbReference type="InterPro" id="IPR006183">
    <property type="entry name" value="Pgluconate_DH"/>
</dbReference>
<reference evidence="9" key="1">
    <citation type="submission" date="2023-07" db="EMBL/GenBank/DDBJ databases">
        <title>Black Yeasts Isolated from many extreme environments.</title>
        <authorList>
            <person name="Coleine C."/>
            <person name="Stajich J.E."/>
            <person name="Selbmann L."/>
        </authorList>
    </citation>
    <scope>NUCLEOTIDE SEQUENCE</scope>
    <source>
        <strain evidence="9">CCFEE 5485</strain>
    </source>
</reference>
<dbReference type="Gene3D" id="1.10.1040.10">
    <property type="entry name" value="N-(1-d-carboxylethyl)-l-norvaline Dehydrogenase, domain 2"/>
    <property type="match status" value="1"/>
</dbReference>
<dbReference type="Proteomes" id="UP001274830">
    <property type="component" value="Unassembled WGS sequence"/>
</dbReference>
<evidence type="ECO:0000256" key="6">
    <source>
        <dbReference type="PIRNR" id="PIRNR000109"/>
    </source>
</evidence>
<evidence type="ECO:0000259" key="8">
    <source>
        <dbReference type="SMART" id="SM01350"/>
    </source>
</evidence>
<evidence type="ECO:0000313" key="10">
    <source>
        <dbReference type="Proteomes" id="UP001274830"/>
    </source>
</evidence>
<dbReference type="PANTHER" id="PTHR11811">
    <property type="entry name" value="6-PHOSPHOGLUCONATE DEHYDROGENASE"/>
    <property type="match status" value="1"/>
</dbReference>
<protein>
    <recommendedName>
        <fullName evidence="6">6-phosphogluconate dehydrogenase, decarboxylating</fullName>
        <ecNumber evidence="6">1.1.1.44</ecNumber>
    </recommendedName>
</protein>
<dbReference type="AlphaFoldDB" id="A0AAE1C3Q5"/>
<comment type="subunit">
    <text evidence="6">Homodimer.</text>
</comment>
<keyword evidence="10" id="KW-1185">Reference proteome</keyword>
<comment type="similarity">
    <text evidence="2 6">Belongs to the 6-phosphogluconate dehydrogenase family.</text>
</comment>
<comment type="caution">
    <text evidence="9">The sequence shown here is derived from an EMBL/GenBank/DDBJ whole genome shotgun (WGS) entry which is preliminary data.</text>
</comment>
<dbReference type="Pfam" id="PF03446">
    <property type="entry name" value="NAD_binding_2"/>
    <property type="match status" value="1"/>
</dbReference>
<feature type="active site" description="Proton acceptor" evidence="7">
    <location>
        <position position="193"/>
    </location>
</feature>
<organism evidence="9 10">
    <name type="scientific">Recurvomyces mirabilis</name>
    <dbReference type="NCBI Taxonomy" id="574656"/>
    <lineage>
        <taxon>Eukaryota</taxon>
        <taxon>Fungi</taxon>
        <taxon>Dikarya</taxon>
        <taxon>Ascomycota</taxon>
        <taxon>Pezizomycotina</taxon>
        <taxon>Dothideomycetes</taxon>
        <taxon>Dothideomycetidae</taxon>
        <taxon>Mycosphaerellales</taxon>
        <taxon>Teratosphaeriaceae</taxon>
        <taxon>Recurvomyces</taxon>
    </lineage>
</organism>
<dbReference type="InterPro" id="IPR008927">
    <property type="entry name" value="6-PGluconate_DH-like_C_sf"/>
</dbReference>
<dbReference type="SUPFAM" id="SSF51735">
    <property type="entry name" value="NAD(P)-binding Rossmann-fold domains"/>
    <property type="match status" value="1"/>
</dbReference>
<evidence type="ECO:0000256" key="1">
    <source>
        <dbReference type="ARBA" id="ARBA00004874"/>
    </source>
</evidence>
<name>A0AAE1C3Q5_9PEZI</name>
<comment type="function">
    <text evidence="6">Catalyzes the oxidative decarboxylation of 6-phosphogluconate to ribulose 5-phosphate and CO(2), with concomitant reduction of NADP to NADPH.</text>
</comment>
<keyword evidence="6" id="KW-0521">NADP</keyword>
<dbReference type="InterPro" id="IPR036291">
    <property type="entry name" value="NAD(P)-bd_dom_sf"/>
</dbReference>
<sequence length="512" mass="56282">MASKGLDIKTIAMIGCGSMGGGMAQLFAENGYHVALEDPSQDQVQAVLVAAKASNIPSDRFSKHTDYKSLCEALDSPKVFFWSLPHGGVGDKVLEGLLPYLEKGDIIVDCGNEHWENTERRQGKCVTKGIRYVGCGVSGGYQAARRGPSMCPGADDETLALVLPLLRTVAAKDNNSNPATGAVGTGGAGHYCKMIHNGIEHGMMSAISEAYTIMRKGLGMNLDEIGDVFEQWNSKGELQGTFLIWISRDICRTKNMEGKRVLDEVEDKVVQDYTGEEGTGVWSNLEAVERHVPAPTLTVAHYLRIASGDRHQRAQIQKTFGTGTGDPNKDHTAAFPPEELDVDDRGKFLEDLRMAVYTACLAAYCQGMLIIEKADKEHHFNINYVELMQVWRAGCIIQADYISETLLKPIYDNRDLKSESSNPLLHQHVASDLKRGFPSLRKVVASGVEADHVIPALSATLEWIKYMSSTTLPANFYEAQLDYFGNHMYDRKGDDGKGLPTQGKHHVEWKAA</sequence>
<dbReference type="GO" id="GO:0019521">
    <property type="term" value="P:D-gluconate metabolic process"/>
    <property type="evidence" value="ECO:0007669"/>
    <property type="project" value="UniProtKB-KW"/>
</dbReference>
<dbReference type="InterPro" id="IPR006113">
    <property type="entry name" value="6PGDH_Gnd/GntZ"/>
</dbReference>
<dbReference type="InterPro" id="IPR006114">
    <property type="entry name" value="6PGDH_C"/>
</dbReference>
<evidence type="ECO:0000313" key="9">
    <source>
        <dbReference type="EMBL" id="KAK3676683.1"/>
    </source>
</evidence>
<dbReference type="GO" id="GO:0006098">
    <property type="term" value="P:pentose-phosphate shunt"/>
    <property type="evidence" value="ECO:0007669"/>
    <property type="project" value="UniProtKB-KW"/>
</dbReference>
<evidence type="ECO:0000256" key="4">
    <source>
        <dbReference type="ARBA" id="ARBA00023064"/>
    </source>
</evidence>
<evidence type="ECO:0000256" key="5">
    <source>
        <dbReference type="ARBA" id="ARBA00023126"/>
    </source>
</evidence>
<feature type="active site" description="Proton donor" evidence="7">
    <location>
        <position position="200"/>
    </location>
</feature>
<proteinExistence type="inferred from homology"/>
<dbReference type="SUPFAM" id="SSF48179">
    <property type="entry name" value="6-phosphogluconate dehydrogenase C-terminal domain-like"/>
    <property type="match status" value="1"/>
</dbReference>
<dbReference type="EC" id="1.1.1.44" evidence="6"/>
<evidence type="ECO:0000256" key="7">
    <source>
        <dbReference type="PIRSR" id="PIRSR000109-1"/>
    </source>
</evidence>
<accession>A0AAE1C3Q5</accession>
<dbReference type="GO" id="GO:0050661">
    <property type="term" value="F:NADP binding"/>
    <property type="evidence" value="ECO:0007669"/>
    <property type="project" value="InterPro"/>
</dbReference>
<dbReference type="GO" id="GO:0004616">
    <property type="term" value="F:phosphogluconate dehydrogenase (decarboxylating) activity"/>
    <property type="evidence" value="ECO:0007669"/>
    <property type="project" value="UniProtKB-EC"/>
</dbReference>